<evidence type="ECO:0000313" key="2">
    <source>
        <dbReference type="Proteomes" id="UP000682782"/>
    </source>
</evidence>
<accession>A0AC61N451</accession>
<dbReference type="EMBL" id="CP068393">
    <property type="protein sequence ID" value="QUC67860.1"/>
    <property type="molecule type" value="Genomic_DNA"/>
</dbReference>
<reference evidence="1" key="1">
    <citation type="submission" date="2021-01" db="EMBL/GenBank/DDBJ databases">
        <title>Complete genome sequence of Clostridiales bacterium R-7.</title>
        <authorList>
            <person name="Mahoney-Kurpe S.C."/>
            <person name="Palevich N."/>
            <person name="Koike S."/>
            <person name="Moon C.D."/>
            <person name="Attwood G.T."/>
        </authorList>
    </citation>
    <scope>NUCLEOTIDE SEQUENCE</scope>
    <source>
        <strain evidence="1">R-7</strain>
    </source>
</reference>
<proteinExistence type="predicted"/>
<keyword evidence="2" id="KW-1185">Reference proteome</keyword>
<name>A0AC61N451_9FIRM</name>
<evidence type="ECO:0000313" key="1">
    <source>
        <dbReference type="EMBL" id="QUC67860.1"/>
    </source>
</evidence>
<protein>
    <submittedName>
        <fullName evidence="1">Uncharacterized protein</fullName>
    </submittedName>
</protein>
<sequence length="167" mass="19205">MTDIISYRLSANGMWGYSYYQNENYIGKTTCQISTSSTVRVTGEDVEWYSSFNIDTEIVPGVSRRIKDNLTGEELYRIVFWRPGLYEIAARTDTGGWSMTVEERKGAYFFGRTGMPVSAIMERIIESDWTPPTGMQIEPAFRTRFFEQEDSPGFLMMVLSFPAMKMI</sequence>
<dbReference type="Proteomes" id="UP000682782">
    <property type="component" value="Chromosome"/>
</dbReference>
<gene>
    <name evidence="1" type="ORF">JYE49_03940</name>
</gene>
<organism evidence="1 2">
    <name type="scientific">Aristaeella hokkaidonensis</name>
    <dbReference type="NCBI Taxonomy" id="3046382"/>
    <lineage>
        <taxon>Bacteria</taxon>
        <taxon>Bacillati</taxon>
        <taxon>Bacillota</taxon>
        <taxon>Clostridia</taxon>
        <taxon>Eubacteriales</taxon>
        <taxon>Aristaeellaceae</taxon>
        <taxon>Aristaeella</taxon>
    </lineage>
</organism>